<dbReference type="SUPFAM" id="SSF52058">
    <property type="entry name" value="L domain-like"/>
    <property type="match status" value="1"/>
</dbReference>
<organism evidence="16">
    <name type="scientific">Ostreococcus tauri</name>
    <name type="common">Marine green alga</name>
    <dbReference type="NCBI Taxonomy" id="70448"/>
    <lineage>
        <taxon>Eukaryota</taxon>
        <taxon>Viridiplantae</taxon>
        <taxon>Chlorophyta</taxon>
        <taxon>Mamiellophyceae</taxon>
        <taxon>Mamiellales</taxon>
        <taxon>Bathycoccaceae</taxon>
        <taxon>Ostreococcus</taxon>
    </lineage>
</organism>
<keyword evidence="6 14" id="KW-0732">Signal</keyword>
<evidence type="ECO:0000256" key="8">
    <source>
        <dbReference type="ARBA" id="ARBA00022741"/>
    </source>
</evidence>
<dbReference type="AlphaFoldDB" id="A0A1Y5IFK4"/>
<evidence type="ECO:0000313" key="16">
    <source>
        <dbReference type="EMBL" id="OUS48358.1"/>
    </source>
</evidence>
<evidence type="ECO:0000256" key="6">
    <source>
        <dbReference type="ARBA" id="ARBA00022729"/>
    </source>
</evidence>
<dbReference type="GO" id="GO:0004674">
    <property type="term" value="F:protein serine/threonine kinase activity"/>
    <property type="evidence" value="ECO:0007669"/>
    <property type="project" value="UniProtKB-KW"/>
</dbReference>
<keyword evidence="8" id="KW-0547">Nucleotide-binding</keyword>
<evidence type="ECO:0000259" key="15">
    <source>
        <dbReference type="Pfam" id="PF08263"/>
    </source>
</evidence>
<dbReference type="Proteomes" id="UP000195557">
    <property type="component" value="Unassembled WGS sequence"/>
</dbReference>
<reference evidence="16" key="1">
    <citation type="submission" date="2017-04" db="EMBL/GenBank/DDBJ databases">
        <title>Population genomics of picophytoplankton unveils novel chromosome hypervariability.</title>
        <authorList>
            <consortium name="DOE Joint Genome Institute"/>
            <person name="Blanc-Mathieu R."/>
            <person name="Krasovec M."/>
            <person name="Hebrard M."/>
            <person name="Yau S."/>
            <person name="Desgranges E."/>
            <person name="Martin J."/>
            <person name="Schackwitz W."/>
            <person name="Kuo A."/>
            <person name="Salin G."/>
            <person name="Donnadieu C."/>
            <person name="Desdevises Y."/>
            <person name="Sanchez-Ferandin S."/>
            <person name="Moreau H."/>
            <person name="Rivals E."/>
            <person name="Grigoriev I.V."/>
            <person name="Grimsley N."/>
            <person name="Eyre-Walker A."/>
            <person name="Piganeau G."/>
        </authorList>
    </citation>
    <scope>NUCLEOTIDE SEQUENCE [LARGE SCALE GENOMIC DNA]</scope>
    <source>
        <strain evidence="16">RCC 1115</strain>
    </source>
</reference>
<comment type="subcellular location">
    <subcellularLocation>
        <location evidence="2">Cytoplasm</location>
        <location evidence="2">Cytoskeleton</location>
        <location evidence="2">Cilium axoneme</location>
    </subcellularLocation>
    <subcellularLocation>
        <location evidence="1">Membrane</location>
        <topology evidence="1">Single-pass membrane protein</topology>
    </subcellularLocation>
</comment>
<evidence type="ECO:0000256" key="14">
    <source>
        <dbReference type="SAM" id="SignalP"/>
    </source>
</evidence>
<sequence length="675" mass="73886">MRARARRCARTVVRVLFFLAVVHARVRGVRASARGASAPAVDIARPLSRGVKAALERPCDAYAKGFEEETAASARGGAAVALERACAAQGGAAATASDACEAYRVVSDGSRGMKREDALRYLRQALHEACQTSAAAMSNPETRGKKEATAFVRDAVSRAAEEEAIAGRASSANWLGWSGVSDVPGAAGGASTDAKARGLWGWERDVPIRVRPEDAFGGSASLDAIRHQEQQALLDIYRRTNGARWRKRDGWDSSDRSYCEWYGVTCQEKDLGVTFINLRDNGLEGDMPQAIDELKMLQGLDLSYNRLEGRLSAMLGELKDLRYLLVRANSLYSDIPPGLFRKGSALTHVDLSGNALSGTLPEKEFGNLASLRMFNASSNALTGIVPNVATLTALEVFSASRNRFRGNVPQFEESSKIKFFDMSENSLSGPVPELLSQLPLVLFDVSHNSLRGKLPEAPFPGTLRVYDVGNNELNGTIPQTFAHLAHLEHLDLAANKFGGKPPFDVLRRRTLKYFNTSWNDFEGELPRNIYQGENERSAMRLETFDVSHNRLSGSLPEGLVELENLRIVDVAHNLLSGDLPKSWAVKHLERLSIKANVFTGSLPSVLAAARRLRYLDLSDNRLSGRVDWAVISLRTLEHMDVSGNRLNWFEGETTSSGKSKTSHRNRAVDSASSEL</sequence>
<keyword evidence="11" id="KW-0472">Membrane</keyword>
<keyword evidence="16" id="KW-0812">Transmembrane</keyword>
<dbReference type="InterPro" id="IPR032675">
    <property type="entry name" value="LRR_dom_sf"/>
</dbReference>
<gene>
    <name evidence="16" type="ORF">BE221DRAFT_189628</name>
</gene>
<evidence type="ECO:0000256" key="1">
    <source>
        <dbReference type="ARBA" id="ARBA00004167"/>
    </source>
</evidence>
<keyword evidence="12" id="KW-0325">Glycoprotein</keyword>
<evidence type="ECO:0000256" key="11">
    <source>
        <dbReference type="ARBA" id="ARBA00023136"/>
    </source>
</evidence>
<keyword evidence="5" id="KW-0808">Transferase</keyword>
<feature type="chain" id="PRO_5012193037" evidence="14">
    <location>
        <begin position="25"/>
        <end position="675"/>
    </location>
</feature>
<evidence type="ECO:0000256" key="13">
    <source>
        <dbReference type="SAM" id="MobiDB-lite"/>
    </source>
</evidence>
<name>A0A1Y5IFK4_OSTTA</name>
<feature type="region of interest" description="Disordered" evidence="13">
    <location>
        <begin position="652"/>
        <end position="675"/>
    </location>
</feature>
<dbReference type="SUPFAM" id="SSF52047">
    <property type="entry name" value="RNI-like"/>
    <property type="match status" value="1"/>
</dbReference>
<dbReference type="GO" id="GO:0005524">
    <property type="term" value="F:ATP binding"/>
    <property type="evidence" value="ECO:0007669"/>
    <property type="project" value="UniProtKB-KW"/>
</dbReference>
<dbReference type="InterPro" id="IPR001611">
    <property type="entry name" value="Leu-rich_rpt"/>
</dbReference>
<protein>
    <submittedName>
        <fullName evidence="16">Putative transmembrane protein kinase</fullName>
    </submittedName>
</protein>
<keyword evidence="4" id="KW-0433">Leucine-rich repeat</keyword>
<evidence type="ECO:0000256" key="10">
    <source>
        <dbReference type="ARBA" id="ARBA00022840"/>
    </source>
</evidence>
<feature type="domain" description="Leucine-rich repeat-containing N-terminal plant-type" evidence="15">
    <location>
        <begin position="228"/>
        <end position="266"/>
    </location>
</feature>
<dbReference type="Pfam" id="PF13855">
    <property type="entry name" value="LRR_8"/>
    <property type="match status" value="1"/>
</dbReference>
<keyword evidence="7" id="KW-0677">Repeat</keyword>
<dbReference type="PANTHER" id="PTHR45974">
    <property type="entry name" value="RECEPTOR-LIKE PROTEIN 55"/>
    <property type="match status" value="1"/>
</dbReference>
<dbReference type="InterPro" id="IPR013210">
    <property type="entry name" value="LRR_N_plant-typ"/>
</dbReference>
<evidence type="ECO:0000256" key="2">
    <source>
        <dbReference type="ARBA" id="ARBA00004430"/>
    </source>
</evidence>
<keyword evidence="10" id="KW-0067">ATP-binding</keyword>
<dbReference type="Pfam" id="PF08263">
    <property type="entry name" value="LRRNT_2"/>
    <property type="match status" value="1"/>
</dbReference>
<evidence type="ECO:0000256" key="3">
    <source>
        <dbReference type="ARBA" id="ARBA00022527"/>
    </source>
</evidence>
<dbReference type="Gene3D" id="3.80.10.10">
    <property type="entry name" value="Ribonuclease Inhibitor"/>
    <property type="match status" value="2"/>
</dbReference>
<accession>A0A1Y5IFK4</accession>
<dbReference type="FunFam" id="3.80.10.10:FF:000095">
    <property type="entry name" value="LRR receptor-like serine/threonine-protein kinase GSO1"/>
    <property type="match status" value="1"/>
</dbReference>
<dbReference type="eggNOG" id="ENOG502QPWI">
    <property type="taxonomic scope" value="Eukaryota"/>
</dbReference>
<evidence type="ECO:0000256" key="12">
    <source>
        <dbReference type="ARBA" id="ARBA00023180"/>
    </source>
</evidence>
<dbReference type="GO" id="GO:0016020">
    <property type="term" value="C:membrane"/>
    <property type="evidence" value="ECO:0007669"/>
    <property type="project" value="UniProtKB-SubCell"/>
</dbReference>
<evidence type="ECO:0000256" key="5">
    <source>
        <dbReference type="ARBA" id="ARBA00022679"/>
    </source>
</evidence>
<dbReference type="GO" id="GO:0005930">
    <property type="term" value="C:axoneme"/>
    <property type="evidence" value="ECO:0007669"/>
    <property type="project" value="UniProtKB-SubCell"/>
</dbReference>
<proteinExistence type="predicted"/>
<feature type="signal peptide" evidence="14">
    <location>
        <begin position="1"/>
        <end position="24"/>
    </location>
</feature>
<keyword evidence="9 16" id="KW-0418">Kinase</keyword>
<keyword evidence="3" id="KW-0723">Serine/threonine-protein kinase</keyword>
<evidence type="ECO:0000256" key="4">
    <source>
        <dbReference type="ARBA" id="ARBA00022614"/>
    </source>
</evidence>
<dbReference type="Pfam" id="PF00560">
    <property type="entry name" value="LRR_1"/>
    <property type="match status" value="2"/>
</dbReference>
<evidence type="ECO:0000256" key="9">
    <source>
        <dbReference type="ARBA" id="ARBA00022777"/>
    </source>
</evidence>
<dbReference type="EMBL" id="KZ155774">
    <property type="protein sequence ID" value="OUS48358.1"/>
    <property type="molecule type" value="Genomic_DNA"/>
</dbReference>
<evidence type="ECO:0000256" key="7">
    <source>
        <dbReference type="ARBA" id="ARBA00022737"/>
    </source>
</evidence>